<keyword evidence="8" id="KW-0460">Magnesium</keyword>
<dbReference type="GO" id="GO:0050897">
    <property type="term" value="F:cobalt ion binding"/>
    <property type="evidence" value="ECO:0007669"/>
    <property type="project" value="TreeGrafter"/>
</dbReference>
<evidence type="ECO:0000256" key="1">
    <source>
        <dbReference type="ARBA" id="ARBA00004651"/>
    </source>
</evidence>
<evidence type="ECO:0000256" key="6">
    <source>
        <dbReference type="ARBA" id="ARBA00022989"/>
    </source>
</evidence>
<feature type="transmembrane region" description="Helical" evidence="8">
    <location>
        <begin position="296"/>
        <end position="316"/>
    </location>
</feature>
<dbReference type="SUPFAM" id="SSF143865">
    <property type="entry name" value="CorA soluble domain-like"/>
    <property type="match status" value="1"/>
</dbReference>
<dbReference type="Pfam" id="PF01544">
    <property type="entry name" value="CorA"/>
    <property type="match status" value="1"/>
</dbReference>
<comment type="similarity">
    <text evidence="2 8">Belongs to the CorA metal ion transporter (MIT) (TC 1.A.35) family.</text>
</comment>
<evidence type="ECO:0000256" key="4">
    <source>
        <dbReference type="ARBA" id="ARBA00022475"/>
    </source>
</evidence>
<keyword evidence="5 8" id="KW-0812">Transmembrane</keyword>
<sequence length="354" mass="41311">MPRFTRNYTKKIGLPAGALIHLGEQKVEEPELSVISYNEAEVRQAMPKSFGEVEQYRKPEMVLWLNIDGLHDTVLIDAAGKAFGIHPLVLEDILHVGQRPKIDEFEMFVFIVLRMLSYDDACERVVEEQVSLVLGDGFVLSFQEKPGDVFAAVRERILKGQTRIRRQKADYLAYALMDAVIDNYFHVLDRIEQKMERLDEELFSDSSMETFQRIGAMKKELILLRKSTWPLREIVGSITKSEFDVIDEKTLVYFRDVHDHIIHAIDILETFRDMASSMHDTYMNYVNNRMNEIMKVLTVIATIFIPLTFIAGIYGMNFQYMPELSWRWGYFGVLGMMLVLFAAMLVYFRRKKWF</sequence>
<comment type="caution">
    <text evidence="9">The sequence shown here is derived from an EMBL/GenBank/DDBJ whole genome shotgun (WGS) entry which is preliminary data.</text>
</comment>
<keyword evidence="3 8" id="KW-0813">Transport</keyword>
<feature type="transmembrane region" description="Helical" evidence="8">
    <location>
        <begin position="328"/>
        <end position="348"/>
    </location>
</feature>
<dbReference type="InterPro" id="IPR045863">
    <property type="entry name" value="CorA_TM1_TM2"/>
</dbReference>
<dbReference type="NCBIfam" id="TIGR00383">
    <property type="entry name" value="corA"/>
    <property type="match status" value="1"/>
</dbReference>
<dbReference type="InterPro" id="IPR045861">
    <property type="entry name" value="CorA_cytoplasmic_dom"/>
</dbReference>
<evidence type="ECO:0000256" key="2">
    <source>
        <dbReference type="ARBA" id="ARBA00009765"/>
    </source>
</evidence>
<evidence type="ECO:0000313" key="10">
    <source>
        <dbReference type="Proteomes" id="UP000309544"/>
    </source>
</evidence>
<dbReference type="GO" id="GO:0005886">
    <property type="term" value="C:plasma membrane"/>
    <property type="evidence" value="ECO:0007669"/>
    <property type="project" value="UniProtKB-SubCell"/>
</dbReference>
<keyword evidence="4 8" id="KW-1003">Cell membrane</keyword>
<dbReference type="Gene3D" id="3.30.460.20">
    <property type="entry name" value="CorA soluble domain-like"/>
    <property type="match status" value="1"/>
</dbReference>
<dbReference type="InterPro" id="IPR002523">
    <property type="entry name" value="MgTranspt_CorA/ZnTranspt_ZntB"/>
</dbReference>
<dbReference type="Gene3D" id="1.20.58.340">
    <property type="entry name" value="Magnesium transport protein CorA, transmembrane region"/>
    <property type="match status" value="2"/>
</dbReference>
<keyword evidence="10" id="KW-1185">Reference proteome</keyword>
<dbReference type="SUPFAM" id="SSF144083">
    <property type="entry name" value="Magnesium transport protein CorA, transmembrane region"/>
    <property type="match status" value="1"/>
</dbReference>
<dbReference type="GO" id="GO:0015095">
    <property type="term" value="F:magnesium ion transmembrane transporter activity"/>
    <property type="evidence" value="ECO:0007669"/>
    <property type="project" value="UniProtKB-UniRule"/>
</dbReference>
<protein>
    <recommendedName>
        <fullName evidence="8">Magnesium transport protein CorA</fullName>
    </recommendedName>
</protein>
<dbReference type="InterPro" id="IPR004488">
    <property type="entry name" value="Mg/Co-transport_prot_CorA"/>
</dbReference>
<dbReference type="GO" id="GO:0000287">
    <property type="term" value="F:magnesium ion binding"/>
    <property type="evidence" value="ECO:0007669"/>
    <property type="project" value="TreeGrafter"/>
</dbReference>
<evidence type="ECO:0000256" key="7">
    <source>
        <dbReference type="ARBA" id="ARBA00023136"/>
    </source>
</evidence>
<keyword evidence="6 8" id="KW-1133">Transmembrane helix</keyword>
<organism evidence="9 10">
    <name type="scientific">Prosthecochloris vibrioformis</name>
    <name type="common">Chlorobium vibrioforme</name>
    <dbReference type="NCBI Taxonomy" id="1098"/>
    <lineage>
        <taxon>Bacteria</taxon>
        <taxon>Pseudomonadati</taxon>
        <taxon>Chlorobiota</taxon>
        <taxon>Chlorobiia</taxon>
        <taxon>Chlorobiales</taxon>
        <taxon>Chlorobiaceae</taxon>
        <taxon>Prosthecochloris</taxon>
    </lineage>
</organism>
<name>A0A5C4S4N5_PROVB</name>
<dbReference type="PANTHER" id="PTHR46494">
    <property type="entry name" value="CORA FAMILY METAL ION TRANSPORTER (EUROFUNG)"/>
    <property type="match status" value="1"/>
</dbReference>
<proteinExistence type="inferred from homology"/>
<comment type="subcellular location">
    <subcellularLocation>
        <location evidence="1">Cell membrane</location>
        <topology evidence="1">Multi-pass membrane protein</topology>
    </subcellularLocation>
    <subcellularLocation>
        <location evidence="8">Membrane</location>
        <topology evidence="8">Multi-pass membrane protein</topology>
    </subcellularLocation>
</comment>
<dbReference type="Proteomes" id="UP000309544">
    <property type="component" value="Unassembled WGS sequence"/>
</dbReference>
<evidence type="ECO:0000313" key="9">
    <source>
        <dbReference type="EMBL" id="TNJ38107.1"/>
    </source>
</evidence>
<reference evidence="9 10" key="1">
    <citation type="submission" date="2019-05" db="EMBL/GenBank/DDBJ databases">
        <title>Draft Whole-Genome sequence of the green sulfur bacterium Prosthecochloris vibrioformis DSM 260.</title>
        <authorList>
            <person name="Meyer T.E."/>
            <person name="Kyndt J.A."/>
        </authorList>
    </citation>
    <scope>NUCLEOTIDE SEQUENCE [LARGE SCALE GENOMIC DNA]</scope>
    <source>
        <strain evidence="9 10">DSM 260</strain>
    </source>
</reference>
<gene>
    <name evidence="8 9" type="primary">corA</name>
    <name evidence="9" type="ORF">FGF68_02700</name>
</gene>
<evidence type="ECO:0000256" key="5">
    <source>
        <dbReference type="ARBA" id="ARBA00022692"/>
    </source>
</evidence>
<evidence type="ECO:0000256" key="3">
    <source>
        <dbReference type="ARBA" id="ARBA00022448"/>
    </source>
</evidence>
<dbReference type="EMBL" id="VDCI01000001">
    <property type="protein sequence ID" value="TNJ38107.1"/>
    <property type="molecule type" value="Genomic_DNA"/>
</dbReference>
<evidence type="ECO:0000256" key="8">
    <source>
        <dbReference type="RuleBase" id="RU362010"/>
    </source>
</evidence>
<comment type="function">
    <text evidence="8">Mediates influx of magnesium ions.</text>
</comment>
<dbReference type="GO" id="GO:0015087">
    <property type="term" value="F:cobalt ion transmembrane transporter activity"/>
    <property type="evidence" value="ECO:0007669"/>
    <property type="project" value="UniProtKB-UniRule"/>
</dbReference>
<dbReference type="FunFam" id="1.20.58.340:FF:000012">
    <property type="entry name" value="Magnesium transport protein CorA"/>
    <property type="match status" value="1"/>
</dbReference>
<accession>A0A5C4S4N5</accession>
<dbReference type="RefSeq" id="WP_139626193.1">
    <property type="nucleotide sequence ID" value="NZ_VDCI01000001.1"/>
</dbReference>
<dbReference type="AlphaFoldDB" id="A0A5C4S4N5"/>
<keyword evidence="7 8" id="KW-0472">Membrane</keyword>
<keyword evidence="8" id="KW-0406">Ion transport</keyword>
<dbReference type="PANTHER" id="PTHR46494:SF1">
    <property type="entry name" value="CORA FAMILY METAL ION TRANSPORTER (EUROFUNG)"/>
    <property type="match status" value="1"/>
</dbReference>
<dbReference type="CDD" id="cd12828">
    <property type="entry name" value="TmCorA-like_1"/>
    <property type="match status" value="1"/>
</dbReference>